<feature type="region of interest" description="Disordered" evidence="1">
    <location>
        <begin position="277"/>
        <end position="339"/>
    </location>
</feature>
<proteinExistence type="predicted"/>
<evidence type="ECO:0000313" key="3">
    <source>
        <dbReference type="EMBL" id="KAF2165481.1"/>
    </source>
</evidence>
<dbReference type="GeneID" id="54566391"/>
<dbReference type="EMBL" id="ML993600">
    <property type="protein sequence ID" value="KAF2165481.1"/>
    <property type="molecule type" value="Genomic_DNA"/>
</dbReference>
<evidence type="ECO:0008006" key="5">
    <source>
        <dbReference type="Google" id="ProtNLM"/>
    </source>
</evidence>
<feature type="region of interest" description="Disordered" evidence="1">
    <location>
        <begin position="23"/>
        <end position="73"/>
    </location>
</feature>
<feature type="compositionally biased region" description="Gly residues" evidence="1">
    <location>
        <begin position="39"/>
        <end position="49"/>
    </location>
</feature>
<dbReference type="OrthoDB" id="3796816at2759"/>
<keyword evidence="2" id="KW-0732">Signal</keyword>
<protein>
    <recommendedName>
        <fullName evidence="5">Extracellular membrane protein CFEM domain-containing protein</fullName>
    </recommendedName>
</protein>
<dbReference type="RefSeq" id="XP_033666370.1">
    <property type="nucleotide sequence ID" value="XM_033813119.1"/>
</dbReference>
<organism evidence="3 4">
    <name type="scientific">Zasmidium cellare ATCC 36951</name>
    <dbReference type="NCBI Taxonomy" id="1080233"/>
    <lineage>
        <taxon>Eukaryota</taxon>
        <taxon>Fungi</taxon>
        <taxon>Dikarya</taxon>
        <taxon>Ascomycota</taxon>
        <taxon>Pezizomycotina</taxon>
        <taxon>Dothideomycetes</taxon>
        <taxon>Dothideomycetidae</taxon>
        <taxon>Mycosphaerellales</taxon>
        <taxon>Mycosphaerellaceae</taxon>
        <taxon>Zasmidium</taxon>
    </lineage>
</organism>
<sequence length="371" mass="39815">MKHIIVLLSLAVGTTFANSPQHFENDTLPTFPEKAIGPPRGGGGRGQGGRPQIKPQDQEVLPPGKDPEIWKPTPADAAEYDLGRAPANQDQLYWNFAEPADRSYFAKMFTFFVGVPGYEFLASENVYADQPDESQPFQQEQAPYQENALPTGQPLRFARTIVDTAGSRSAYFSRFAPRNPADLCGAWTSLVAFCQDGGISCGCYSGTYYVPDMWNSLAYGCARYKTDADLACDLNDPWCTWAETASEYTEYCTPGPDAVRFAATIDGSTAVGAQIPSVQTSDVEPVNSPAPSPASPIDTGSASMTSPDSTSDAPTSTDVPTSTQPTPATEVSSAPPTNSPTSAAFSLFQPQWASAWPWIGLIAASHWFSLS</sequence>
<reference evidence="3" key="1">
    <citation type="journal article" date="2020" name="Stud. Mycol.">
        <title>101 Dothideomycetes genomes: a test case for predicting lifestyles and emergence of pathogens.</title>
        <authorList>
            <person name="Haridas S."/>
            <person name="Albert R."/>
            <person name="Binder M."/>
            <person name="Bloem J."/>
            <person name="Labutti K."/>
            <person name="Salamov A."/>
            <person name="Andreopoulos B."/>
            <person name="Baker S."/>
            <person name="Barry K."/>
            <person name="Bills G."/>
            <person name="Bluhm B."/>
            <person name="Cannon C."/>
            <person name="Castanera R."/>
            <person name="Culley D."/>
            <person name="Daum C."/>
            <person name="Ezra D."/>
            <person name="Gonzalez J."/>
            <person name="Henrissat B."/>
            <person name="Kuo A."/>
            <person name="Liang C."/>
            <person name="Lipzen A."/>
            <person name="Lutzoni F."/>
            <person name="Magnuson J."/>
            <person name="Mondo S."/>
            <person name="Nolan M."/>
            <person name="Ohm R."/>
            <person name="Pangilinan J."/>
            <person name="Park H.-J."/>
            <person name="Ramirez L."/>
            <person name="Alfaro M."/>
            <person name="Sun H."/>
            <person name="Tritt A."/>
            <person name="Yoshinaga Y."/>
            <person name="Zwiers L.-H."/>
            <person name="Turgeon B."/>
            <person name="Goodwin S."/>
            <person name="Spatafora J."/>
            <person name="Crous P."/>
            <person name="Grigoriev I."/>
        </authorList>
    </citation>
    <scope>NUCLEOTIDE SEQUENCE</scope>
    <source>
        <strain evidence="3">ATCC 36951</strain>
    </source>
</reference>
<feature type="chain" id="PRO_5025513495" description="Extracellular membrane protein CFEM domain-containing protein" evidence="2">
    <location>
        <begin position="18"/>
        <end position="371"/>
    </location>
</feature>
<feature type="signal peptide" evidence="2">
    <location>
        <begin position="1"/>
        <end position="17"/>
    </location>
</feature>
<evidence type="ECO:0000313" key="4">
    <source>
        <dbReference type="Proteomes" id="UP000799537"/>
    </source>
</evidence>
<keyword evidence="4" id="KW-1185">Reference proteome</keyword>
<evidence type="ECO:0000256" key="1">
    <source>
        <dbReference type="SAM" id="MobiDB-lite"/>
    </source>
</evidence>
<dbReference type="Proteomes" id="UP000799537">
    <property type="component" value="Unassembled WGS sequence"/>
</dbReference>
<dbReference type="AlphaFoldDB" id="A0A6A6CEI2"/>
<feature type="compositionally biased region" description="Low complexity" evidence="1">
    <location>
        <begin position="301"/>
        <end position="323"/>
    </location>
</feature>
<evidence type="ECO:0000256" key="2">
    <source>
        <dbReference type="SAM" id="SignalP"/>
    </source>
</evidence>
<gene>
    <name evidence="3" type="ORF">M409DRAFT_55868</name>
</gene>
<accession>A0A6A6CEI2</accession>
<name>A0A6A6CEI2_ZASCE</name>